<evidence type="ECO:0000313" key="2">
    <source>
        <dbReference type="EnsemblPlants" id="ORUFI04G16940.4"/>
    </source>
</evidence>
<dbReference type="EnsemblPlants" id="ORUFI04G16940.4">
    <property type="protein sequence ID" value="ORUFI04G16940.4"/>
    <property type="gene ID" value="ORUFI04G16940"/>
</dbReference>
<organism evidence="2 3">
    <name type="scientific">Oryza rufipogon</name>
    <name type="common">Brownbeard rice</name>
    <name type="synonym">Asian wild rice</name>
    <dbReference type="NCBI Taxonomy" id="4529"/>
    <lineage>
        <taxon>Eukaryota</taxon>
        <taxon>Viridiplantae</taxon>
        <taxon>Streptophyta</taxon>
        <taxon>Embryophyta</taxon>
        <taxon>Tracheophyta</taxon>
        <taxon>Spermatophyta</taxon>
        <taxon>Magnoliopsida</taxon>
        <taxon>Liliopsida</taxon>
        <taxon>Poales</taxon>
        <taxon>Poaceae</taxon>
        <taxon>BOP clade</taxon>
        <taxon>Oryzoideae</taxon>
        <taxon>Oryzeae</taxon>
        <taxon>Oryzinae</taxon>
        <taxon>Oryza</taxon>
    </lineage>
</organism>
<dbReference type="Gramene" id="ORUFI04G16940.4">
    <property type="protein sequence ID" value="ORUFI04G16940.4"/>
    <property type="gene ID" value="ORUFI04G16940"/>
</dbReference>
<feature type="compositionally biased region" description="Gly residues" evidence="1">
    <location>
        <begin position="19"/>
        <end position="30"/>
    </location>
</feature>
<reference evidence="2" key="2">
    <citation type="submission" date="2015-06" db="UniProtKB">
        <authorList>
            <consortium name="EnsemblPlants"/>
        </authorList>
    </citation>
    <scope>IDENTIFICATION</scope>
</reference>
<feature type="region of interest" description="Disordered" evidence="1">
    <location>
        <begin position="19"/>
        <end position="38"/>
    </location>
</feature>
<evidence type="ECO:0000313" key="3">
    <source>
        <dbReference type="Proteomes" id="UP000008022"/>
    </source>
</evidence>
<sequence length="149" mass="15405">MAGGGVARGCADDPAGAARGGTAAGVGPGATAGESTPRWIGYGDDGAARLRLEFGLDPGRVRRSRPHLPLACGDDLMNSLTVAATANLSGFRAKWLDFYGQTSLELHRGKEMRPFMKARKSSSIMAVTGSSGDSPSTCFTITLNANCVK</sequence>
<keyword evidence="3" id="KW-1185">Reference proteome</keyword>
<dbReference type="Proteomes" id="UP000008022">
    <property type="component" value="Unassembled WGS sequence"/>
</dbReference>
<evidence type="ECO:0000256" key="1">
    <source>
        <dbReference type="SAM" id="MobiDB-lite"/>
    </source>
</evidence>
<name>A0A0E0PAC5_ORYRU</name>
<dbReference type="AlphaFoldDB" id="A0A0E0PAC5"/>
<protein>
    <submittedName>
        <fullName evidence="2">Uncharacterized protein</fullName>
    </submittedName>
</protein>
<proteinExistence type="predicted"/>
<reference evidence="3" key="1">
    <citation type="submission" date="2013-06" db="EMBL/GenBank/DDBJ databases">
        <authorList>
            <person name="Zhao Q."/>
        </authorList>
    </citation>
    <scope>NUCLEOTIDE SEQUENCE</scope>
    <source>
        <strain evidence="3">cv. W1943</strain>
    </source>
</reference>
<accession>A0A0E0PAC5</accession>